<dbReference type="SUPFAM" id="SSF50891">
    <property type="entry name" value="Cyclophilin-like"/>
    <property type="match status" value="1"/>
</dbReference>
<keyword evidence="4 7" id="KW-0413">Isomerase</keyword>
<protein>
    <recommendedName>
        <fullName evidence="2">peptidylprolyl isomerase</fullName>
        <ecNumber evidence="2">5.2.1.8</ecNumber>
    </recommendedName>
</protein>
<dbReference type="Gene3D" id="1.25.10.10">
    <property type="entry name" value="Leucine-rich Repeat Variant"/>
    <property type="match status" value="2"/>
</dbReference>
<feature type="signal peptide" evidence="5">
    <location>
        <begin position="1"/>
        <end position="28"/>
    </location>
</feature>
<evidence type="ECO:0000256" key="3">
    <source>
        <dbReference type="ARBA" id="ARBA00023110"/>
    </source>
</evidence>
<comment type="similarity">
    <text evidence="1">Belongs to the cyclophilin-type PPIase family.</text>
</comment>
<dbReference type="RefSeq" id="WP_311661881.1">
    <property type="nucleotide sequence ID" value="NZ_JAVRHT010000003.1"/>
</dbReference>
<keyword evidence="8" id="KW-1185">Reference proteome</keyword>
<feature type="chain" id="PRO_5046432657" description="peptidylprolyl isomerase" evidence="5">
    <location>
        <begin position="29"/>
        <end position="690"/>
    </location>
</feature>
<evidence type="ECO:0000256" key="5">
    <source>
        <dbReference type="SAM" id="SignalP"/>
    </source>
</evidence>
<dbReference type="SMART" id="SM00567">
    <property type="entry name" value="EZ_HEAT"/>
    <property type="match status" value="5"/>
</dbReference>
<evidence type="ECO:0000313" key="7">
    <source>
        <dbReference type="EMBL" id="MDT0630639.1"/>
    </source>
</evidence>
<proteinExistence type="inferred from homology"/>
<keyword evidence="5" id="KW-0732">Signal</keyword>
<dbReference type="Pfam" id="PF13646">
    <property type="entry name" value="HEAT_2"/>
    <property type="match status" value="1"/>
</dbReference>
<gene>
    <name evidence="7" type="ORF">RM540_02665</name>
</gene>
<dbReference type="Gene3D" id="2.40.100.10">
    <property type="entry name" value="Cyclophilin-like"/>
    <property type="match status" value="1"/>
</dbReference>
<dbReference type="PROSITE" id="PS51257">
    <property type="entry name" value="PROKAR_LIPOPROTEIN"/>
    <property type="match status" value="1"/>
</dbReference>
<name>A0ABU3BMX4_9BACT</name>
<evidence type="ECO:0000256" key="2">
    <source>
        <dbReference type="ARBA" id="ARBA00013194"/>
    </source>
</evidence>
<dbReference type="SUPFAM" id="SSF48371">
    <property type="entry name" value="ARM repeat"/>
    <property type="match status" value="2"/>
</dbReference>
<dbReference type="Proteomes" id="UP001267426">
    <property type="component" value="Unassembled WGS sequence"/>
</dbReference>
<feature type="domain" description="PPIase cyclophilin-type" evidence="6">
    <location>
        <begin position="559"/>
        <end position="676"/>
    </location>
</feature>
<reference evidence="7 8" key="1">
    <citation type="submission" date="2023-09" db="EMBL/GenBank/DDBJ databases">
        <authorList>
            <person name="Rey-Velasco X."/>
        </authorList>
    </citation>
    <scope>NUCLEOTIDE SEQUENCE [LARGE SCALE GENOMIC DNA]</scope>
    <source>
        <strain evidence="7 8">F394</strain>
    </source>
</reference>
<dbReference type="EMBL" id="JAVRHT010000003">
    <property type="protein sequence ID" value="MDT0630639.1"/>
    <property type="molecule type" value="Genomic_DNA"/>
</dbReference>
<accession>A0ABU3BMX4</accession>
<dbReference type="InterPro" id="IPR044666">
    <property type="entry name" value="Cyclophilin_A-like"/>
</dbReference>
<evidence type="ECO:0000256" key="1">
    <source>
        <dbReference type="ARBA" id="ARBA00007365"/>
    </source>
</evidence>
<dbReference type="InterPro" id="IPR002130">
    <property type="entry name" value="Cyclophilin-type_PPIase_dom"/>
</dbReference>
<dbReference type="InterPro" id="IPR004155">
    <property type="entry name" value="PBS_lyase_HEAT"/>
</dbReference>
<dbReference type="InterPro" id="IPR020892">
    <property type="entry name" value="Cyclophilin-type_PPIase_CS"/>
</dbReference>
<evidence type="ECO:0000256" key="4">
    <source>
        <dbReference type="ARBA" id="ARBA00023235"/>
    </source>
</evidence>
<evidence type="ECO:0000259" key="6">
    <source>
        <dbReference type="PROSITE" id="PS50072"/>
    </source>
</evidence>
<dbReference type="InterPro" id="IPR016024">
    <property type="entry name" value="ARM-type_fold"/>
</dbReference>
<dbReference type="PROSITE" id="PS00170">
    <property type="entry name" value="CSA_PPIASE_1"/>
    <property type="match status" value="1"/>
</dbReference>
<evidence type="ECO:0000313" key="8">
    <source>
        <dbReference type="Proteomes" id="UP001267426"/>
    </source>
</evidence>
<dbReference type="InterPro" id="IPR011989">
    <property type="entry name" value="ARM-like"/>
</dbReference>
<comment type="caution">
    <text evidence="7">The sequence shown here is derived from an EMBL/GenBank/DDBJ whole genome shotgun (WGS) entry which is preliminary data.</text>
</comment>
<keyword evidence="3" id="KW-0697">Rotamase</keyword>
<dbReference type="Pfam" id="PF00160">
    <property type="entry name" value="Pro_isomerase"/>
    <property type="match status" value="1"/>
</dbReference>
<organism evidence="7 8">
    <name type="scientific">Rubrivirga litoralis</name>
    <dbReference type="NCBI Taxonomy" id="3075598"/>
    <lineage>
        <taxon>Bacteria</taxon>
        <taxon>Pseudomonadati</taxon>
        <taxon>Rhodothermota</taxon>
        <taxon>Rhodothermia</taxon>
        <taxon>Rhodothermales</taxon>
        <taxon>Rubricoccaceae</taxon>
        <taxon>Rubrivirga</taxon>
    </lineage>
</organism>
<dbReference type="EC" id="5.2.1.8" evidence="2"/>
<dbReference type="PANTHER" id="PTHR45625:SF4">
    <property type="entry name" value="PEPTIDYLPROLYL ISOMERASE DOMAIN AND WD REPEAT-CONTAINING PROTEIN 1"/>
    <property type="match status" value="1"/>
</dbReference>
<dbReference type="PROSITE" id="PS50072">
    <property type="entry name" value="CSA_PPIASE_2"/>
    <property type="match status" value="1"/>
</dbReference>
<dbReference type="PANTHER" id="PTHR45625">
    <property type="entry name" value="PEPTIDYL-PROLYL CIS-TRANS ISOMERASE-RELATED"/>
    <property type="match status" value="1"/>
</dbReference>
<sequence>MRLHPAPLAAVAALAFLAAGCAVTSGGAAPSAPPDAVLDGRAPDGLLARPDLQALVDLQVRRDADGLIAALESPDSVVRARAAFALGSVQAPEAVPALRAALSDEAPSVRADAAFALGQSADSTAGVALLVSLRTEAAPAVLAELLDAVGKTGGRADIAPLLQVPLPDGLEARRTLALARMGLRGVTSNAWAQALAVRLGAPDARVREAAAYAFSRAPVSAWRDQAAALRAAFDGSGPQVSGAGRGALARALGRLEDPQDAGRLAAALADAPDWRARVDAARALGALGTAGRPALARATDDPNPHVAQVAFEQLATDAAPPSPSEVALALDAVGGRRPWPVQAAALPLLARAGRGDAVAAWADRQQDPFARAAALRALGVADDAASRARLFAEAGGADVRSAAAALGALRQRWEAGTSGARPFYDAFSQGLRRADLATATESARALADSAFWPLGAGALLRDVYADLDAPADVEPMVEILRAAGQIRDGSEVDFLVGVALQGGHPVLRRAARDALNDRLTEGVEVDLAGEGGVETTSVDWDFLARLGSAPRLVLDTDRGRVEIELDVESAPQTAQRIAATAARDLYDGVPFHRVVPAFVVQGGDYTRRDGYGGPATPIRSEFTRLRFTTGTAGMASAGKDTEGAQFFVTHSPQPHLDGRYTAFGRVVAGQDVVDRILQGDLIRSARIARD</sequence>
<dbReference type="InterPro" id="IPR029000">
    <property type="entry name" value="Cyclophilin-like_dom_sf"/>
</dbReference>
<dbReference type="GO" id="GO:0003755">
    <property type="term" value="F:peptidyl-prolyl cis-trans isomerase activity"/>
    <property type="evidence" value="ECO:0007669"/>
    <property type="project" value="UniProtKB-EC"/>
</dbReference>
<dbReference type="CDD" id="cd00317">
    <property type="entry name" value="cyclophilin"/>
    <property type="match status" value="1"/>
</dbReference>
<dbReference type="PRINTS" id="PR00153">
    <property type="entry name" value="CSAPPISMRASE"/>
</dbReference>